<gene>
    <name evidence="1" type="ORF">OUZ56_019808</name>
</gene>
<organism evidence="1 2">
    <name type="scientific">Daphnia magna</name>
    <dbReference type="NCBI Taxonomy" id="35525"/>
    <lineage>
        <taxon>Eukaryota</taxon>
        <taxon>Metazoa</taxon>
        <taxon>Ecdysozoa</taxon>
        <taxon>Arthropoda</taxon>
        <taxon>Crustacea</taxon>
        <taxon>Branchiopoda</taxon>
        <taxon>Diplostraca</taxon>
        <taxon>Cladocera</taxon>
        <taxon>Anomopoda</taxon>
        <taxon>Daphniidae</taxon>
        <taxon>Daphnia</taxon>
    </lineage>
</organism>
<dbReference type="Proteomes" id="UP001234178">
    <property type="component" value="Unassembled WGS sequence"/>
</dbReference>
<evidence type="ECO:0000313" key="1">
    <source>
        <dbReference type="EMBL" id="KAK4010677.1"/>
    </source>
</evidence>
<accession>A0ABQ9ZCP3</accession>
<sequence length="76" mass="8935">MRFCFWNNLRPGFYTTTKYSSVFTSVISKVRTFMRGSNHDAFSAFYFRGLHNPTTPDWFHRNLKLYVVGSSPIKSD</sequence>
<keyword evidence="2" id="KW-1185">Reference proteome</keyword>
<reference evidence="1 2" key="1">
    <citation type="journal article" date="2023" name="Nucleic Acids Res.">
        <title>The hologenome of Daphnia magna reveals possible DNA methylation and microbiome-mediated evolution of the host genome.</title>
        <authorList>
            <person name="Chaturvedi A."/>
            <person name="Li X."/>
            <person name="Dhandapani V."/>
            <person name="Marshall H."/>
            <person name="Kissane S."/>
            <person name="Cuenca-Cambronero M."/>
            <person name="Asole G."/>
            <person name="Calvet F."/>
            <person name="Ruiz-Romero M."/>
            <person name="Marangio P."/>
            <person name="Guigo R."/>
            <person name="Rago D."/>
            <person name="Mirbahai L."/>
            <person name="Eastwood N."/>
            <person name="Colbourne J.K."/>
            <person name="Zhou J."/>
            <person name="Mallon E."/>
            <person name="Orsini L."/>
        </authorList>
    </citation>
    <scope>NUCLEOTIDE SEQUENCE [LARGE SCALE GENOMIC DNA]</scope>
    <source>
        <strain evidence="1">LRV0_1</strain>
    </source>
</reference>
<proteinExistence type="predicted"/>
<comment type="caution">
    <text evidence="1">The sequence shown here is derived from an EMBL/GenBank/DDBJ whole genome shotgun (WGS) entry which is preliminary data.</text>
</comment>
<protein>
    <submittedName>
        <fullName evidence="1">Uncharacterized protein</fullName>
    </submittedName>
</protein>
<name>A0ABQ9ZCP3_9CRUS</name>
<dbReference type="EMBL" id="JAOYFB010000003">
    <property type="protein sequence ID" value="KAK4010677.1"/>
    <property type="molecule type" value="Genomic_DNA"/>
</dbReference>
<evidence type="ECO:0000313" key="2">
    <source>
        <dbReference type="Proteomes" id="UP001234178"/>
    </source>
</evidence>